<gene>
    <name evidence="6" type="ORF">OGAPHI_007321</name>
</gene>
<dbReference type="SUPFAM" id="SSF81271">
    <property type="entry name" value="TGS-like"/>
    <property type="match status" value="1"/>
</dbReference>
<dbReference type="PANTHER" id="PTHR23305:SF9">
    <property type="entry name" value="OBG-LIKE ATPASE HOMOLOG"/>
    <property type="match status" value="1"/>
</dbReference>
<dbReference type="InterPro" id="IPR031167">
    <property type="entry name" value="G_OBG"/>
</dbReference>
<dbReference type="SUPFAM" id="SSF52540">
    <property type="entry name" value="P-loop containing nucleoside triphosphate hydrolases"/>
    <property type="match status" value="1"/>
</dbReference>
<protein>
    <recommendedName>
        <fullName evidence="4">Obg-like ATPase homolog</fullName>
    </recommendedName>
</protein>
<dbReference type="GeneID" id="70239285"/>
<dbReference type="GO" id="GO:0005737">
    <property type="term" value="C:cytoplasm"/>
    <property type="evidence" value="ECO:0007669"/>
    <property type="project" value="TreeGrafter"/>
</dbReference>
<evidence type="ECO:0000259" key="5">
    <source>
        <dbReference type="PROSITE" id="PS51710"/>
    </source>
</evidence>
<dbReference type="InterPro" id="IPR023192">
    <property type="entry name" value="TGS-like_dom_sf"/>
</dbReference>
<dbReference type="InterPro" id="IPR006073">
    <property type="entry name" value="GTP-bd"/>
</dbReference>
<sequence length="384" mass="42260">MSSKTLVKPILGRAGNHLASGIVGLANVGKSTFFQAITKSKMGNPANYPFATIKPEEAVVTVQSSTLDKLAALYGSQKIIPSVLNIWDIAGLIKGASENKGLGNAFLSDIRAVDGIFQVVRGFKDDDITHIEGNVDPTRDLTIVQDELLLKDMEFIENSLDRIAKNLKNKRIRPAGEVAKLEVQQKTLAVAYDHLLEGRRILDKPDWTEEEIEALNEHSLLTAKPAIFLLNVSKQDYLSGENEFLSSVQCWVDENAPGSAVMMFSADYESQIVESGENSAIPKIVNAMRDALKLISFYTCGPIEARQWTIRQGTLCPQASGVIHSDFERTFINAEVIKFRDIANMQPPLNEKSLRSLGKIARVGKTYVVEDGDLMRINAAAAKR</sequence>
<dbReference type="RefSeq" id="XP_046057827.1">
    <property type="nucleotide sequence ID" value="XM_046208705.1"/>
</dbReference>
<dbReference type="FunFam" id="1.10.150.300:FF:000001">
    <property type="entry name" value="Ribosome-binding ATPase YchF"/>
    <property type="match status" value="1"/>
</dbReference>
<dbReference type="Proteomes" id="UP000769157">
    <property type="component" value="Unassembled WGS sequence"/>
</dbReference>
<dbReference type="PANTHER" id="PTHR23305">
    <property type="entry name" value="OBG GTPASE FAMILY"/>
    <property type="match status" value="1"/>
</dbReference>
<reference evidence="6" key="2">
    <citation type="submission" date="2021-01" db="EMBL/GenBank/DDBJ databases">
        <authorList>
            <person name="Schikora-Tamarit M.A."/>
        </authorList>
    </citation>
    <scope>NUCLEOTIDE SEQUENCE</scope>
    <source>
        <strain evidence="6">CBS6075</strain>
    </source>
</reference>
<dbReference type="CDD" id="cd01900">
    <property type="entry name" value="YchF"/>
    <property type="match status" value="1"/>
</dbReference>
<dbReference type="Gene3D" id="3.40.50.300">
    <property type="entry name" value="P-loop containing nucleotide triphosphate hydrolases"/>
    <property type="match status" value="1"/>
</dbReference>
<dbReference type="PROSITE" id="PS51710">
    <property type="entry name" value="G_OBG"/>
    <property type="match status" value="1"/>
</dbReference>
<evidence type="ECO:0000256" key="1">
    <source>
        <dbReference type="ARBA" id="ARBA00022741"/>
    </source>
</evidence>
<dbReference type="OrthoDB" id="424823at2759"/>
<organism evidence="6 7">
    <name type="scientific">Ogataea philodendri</name>
    <dbReference type="NCBI Taxonomy" id="1378263"/>
    <lineage>
        <taxon>Eukaryota</taxon>
        <taxon>Fungi</taxon>
        <taxon>Dikarya</taxon>
        <taxon>Ascomycota</taxon>
        <taxon>Saccharomycotina</taxon>
        <taxon>Pichiomycetes</taxon>
        <taxon>Pichiales</taxon>
        <taxon>Pichiaceae</taxon>
        <taxon>Ogataea</taxon>
    </lineage>
</organism>
<evidence type="ECO:0000256" key="4">
    <source>
        <dbReference type="ARBA" id="ARBA00068719"/>
    </source>
</evidence>
<dbReference type="GO" id="GO:0005525">
    <property type="term" value="F:GTP binding"/>
    <property type="evidence" value="ECO:0007669"/>
    <property type="project" value="InterPro"/>
</dbReference>
<feature type="domain" description="OBG-type G" evidence="5">
    <location>
        <begin position="18"/>
        <end position="293"/>
    </location>
</feature>
<dbReference type="Pfam" id="PF06071">
    <property type="entry name" value="YchF-GTPase_C"/>
    <property type="match status" value="1"/>
</dbReference>
<comment type="caution">
    <text evidence="6">The sequence shown here is derived from an EMBL/GenBank/DDBJ whole genome shotgun (WGS) entry which is preliminary data.</text>
</comment>
<dbReference type="EMBL" id="JAEUBE010000511">
    <property type="protein sequence ID" value="KAH3660116.1"/>
    <property type="molecule type" value="Genomic_DNA"/>
</dbReference>
<dbReference type="Gene3D" id="1.10.150.300">
    <property type="entry name" value="TGS-like domain"/>
    <property type="match status" value="1"/>
</dbReference>
<dbReference type="FunFam" id="3.10.20.30:FF:000001">
    <property type="entry name" value="Ribosome-binding ATPase YchF"/>
    <property type="match status" value="1"/>
</dbReference>
<dbReference type="Pfam" id="PF01926">
    <property type="entry name" value="MMR_HSR1"/>
    <property type="match status" value="1"/>
</dbReference>
<keyword evidence="2" id="KW-0067">ATP-binding</keyword>
<dbReference type="GO" id="GO:0005524">
    <property type="term" value="F:ATP binding"/>
    <property type="evidence" value="ECO:0007669"/>
    <property type="project" value="UniProtKB-KW"/>
</dbReference>
<dbReference type="PIRSF" id="PIRSF006641">
    <property type="entry name" value="CHP00092"/>
    <property type="match status" value="1"/>
</dbReference>
<keyword evidence="1" id="KW-0547">Nucleotide-binding</keyword>
<dbReference type="InterPro" id="IPR004396">
    <property type="entry name" value="ATPase_YchF/OLA1"/>
</dbReference>
<dbReference type="PRINTS" id="PR00326">
    <property type="entry name" value="GTP1OBG"/>
</dbReference>
<evidence type="ECO:0000256" key="3">
    <source>
        <dbReference type="ARBA" id="ARBA00059898"/>
    </source>
</evidence>
<comment type="function">
    <text evidence="3">Hydrolyzes ATP, and can also hydrolyze GTP with lower efficiency. Has lower affinity for GTP.</text>
</comment>
<evidence type="ECO:0000313" key="6">
    <source>
        <dbReference type="EMBL" id="KAH3660116.1"/>
    </source>
</evidence>
<dbReference type="InterPro" id="IPR013029">
    <property type="entry name" value="YchF_C"/>
</dbReference>
<evidence type="ECO:0000313" key="7">
    <source>
        <dbReference type="Proteomes" id="UP000769157"/>
    </source>
</evidence>
<reference evidence="6" key="1">
    <citation type="journal article" date="2021" name="Open Biol.">
        <title>Shared evolutionary footprints suggest mitochondrial oxidative damage underlies multiple complex I losses in fungi.</title>
        <authorList>
            <person name="Schikora-Tamarit M.A."/>
            <person name="Marcet-Houben M."/>
            <person name="Nosek J."/>
            <person name="Gabaldon T."/>
        </authorList>
    </citation>
    <scope>NUCLEOTIDE SEQUENCE</scope>
    <source>
        <strain evidence="6">CBS6075</strain>
    </source>
</reference>
<accession>A0A9P8NVS3</accession>
<dbReference type="InterPro" id="IPR012676">
    <property type="entry name" value="TGS-like"/>
</dbReference>
<dbReference type="InterPro" id="IPR027417">
    <property type="entry name" value="P-loop_NTPase"/>
</dbReference>
<dbReference type="InterPro" id="IPR012675">
    <property type="entry name" value="Beta-grasp_dom_sf"/>
</dbReference>
<dbReference type="GO" id="GO:0016887">
    <property type="term" value="F:ATP hydrolysis activity"/>
    <property type="evidence" value="ECO:0007669"/>
    <property type="project" value="InterPro"/>
</dbReference>
<keyword evidence="7" id="KW-1185">Reference proteome</keyword>
<evidence type="ECO:0000256" key="2">
    <source>
        <dbReference type="ARBA" id="ARBA00022840"/>
    </source>
</evidence>
<dbReference type="Gene3D" id="3.10.20.30">
    <property type="match status" value="1"/>
</dbReference>
<dbReference type="NCBIfam" id="TIGR00092">
    <property type="entry name" value="redox-regulated ATPase YchF"/>
    <property type="match status" value="1"/>
</dbReference>
<proteinExistence type="predicted"/>
<dbReference type="InterPro" id="IPR041706">
    <property type="entry name" value="YchF_N"/>
</dbReference>
<dbReference type="AlphaFoldDB" id="A0A9P8NVS3"/>
<name>A0A9P8NVS3_9ASCO</name>